<evidence type="ECO:0000313" key="4">
    <source>
        <dbReference type="Proteomes" id="UP000001514"/>
    </source>
</evidence>
<evidence type="ECO:0000259" key="2">
    <source>
        <dbReference type="Pfam" id="PF03109"/>
    </source>
</evidence>
<evidence type="ECO:0000313" key="3">
    <source>
        <dbReference type="EMBL" id="EFJ31207.1"/>
    </source>
</evidence>
<dbReference type="PANTHER" id="PTHR10566:SF119">
    <property type="entry name" value="OS04G0640500 PROTEIN"/>
    <property type="match status" value="1"/>
</dbReference>
<dbReference type="KEGG" id="smo:SELMODRAFT_88561"/>
<dbReference type="Gramene" id="EFJ31207">
    <property type="protein sequence ID" value="EFJ31207"/>
    <property type="gene ID" value="SELMODRAFT_88561"/>
</dbReference>
<dbReference type="FunCoup" id="D8R9T3">
    <property type="interactions" value="609"/>
</dbReference>
<dbReference type="OMA" id="DLGITMY"/>
<dbReference type="InterPro" id="IPR050154">
    <property type="entry name" value="UbiB_kinase"/>
</dbReference>
<dbReference type="PANTHER" id="PTHR10566">
    <property type="entry name" value="CHAPERONE-ACTIVITY OF BC1 COMPLEX CABC1 -RELATED"/>
    <property type="match status" value="1"/>
</dbReference>
<dbReference type="Pfam" id="PF03109">
    <property type="entry name" value="ABC1"/>
    <property type="match status" value="1"/>
</dbReference>
<dbReference type="GO" id="GO:0004672">
    <property type="term" value="F:protein kinase activity"/>
    <property type="evidence" value="ECO:0000318"/>
    <property type="project" value="GO_Central"/>
</dbReference>
<gene>
    <name evidence="3" type="ORF">SELMODRAFT_88561</name>
</gene>
<comment type="similarity">
    <text evidence="1">Belongs to the protein kinase superfamily. ADCK protein kinase family.</text>
</comment>
<dbReference type="HOGENOM" id="CLU_006533_0_3_1"/>
<name>D8R9T3_SELML</name>
<proteinExistence type="inferred from homology"/>
<organism evidence="4">
    <name type="scientific">Selaginella moellendorffii</name>
    <name type="common">Spikemoss</name>
    <dbReference type="NCBI Taxonomy" id="88036"/>
    <lineage>
        <taxon>Eukaryota</taxon>
        <taxon>Viridiplantae</taxon>
        <taxon>Streptophyta</taxon>
        <taxon>Embryophyta</taxon>
        <taxon>Tracheophyta</taxon>
        <taxon>Lycopodiopsida</taxon>
        <taxon>Selaginellales</taxon>
        <taxon>Selaginellaceae</taxon>
        <taxon>Selaginella</taxon>
    </lineage>
</organism>
<dbReference type="InParanoid" id="D8R9T3"/>
<dbReference type="AlphaFoldDB" id="D8R9T3"/>
<keyword evidence="4" id="KW-1185">Reference proteome</keyword>
<dbReference type="Proteomes" id="UP000001514">
    <property type="component" value="Unassembled WGS sequence"/>
</dbReference>
<reference evidence="3 4" key="1">
    <citation type="journal article" date="2011" name="Science">
        <title>The Selaginella genome identifies genetic changes associated with the evolution of vascular plants.</title>
        <authorList>
            <person name="Banks J.A."/>
            <person name="Nishiyama T."/>
            <person name="Hasebe M."/>
            <person name="Bowman J.L."/>
            <person name="Gribskov M."/>
            <person name="dePamphilis C."/>
            <person name="Albert V.A."/>
            <person name="Aono N."/>
            <person name="Aoyama T."/>
            <person name="Ambrose B.A."/>
            <person name="Ashton N.W."/>
            <person name="Axtell M.J."/>
            <person name="Barker E."/>
            <person name="Barker M.S."/>
            <person name="Bennetzen J.L."/>
            <person name="Bonawitz N.D."/>
            <person name="Chapple C."/>
            <person name="Cheng C."/>
            <person name="Correa L.G."/>
            <person name="Dacre M."/>
            <person name="DeBarry J."/>
            <person name="Dreyer I."/>
            <person name="Elias M."/>
            <person name="Engstrom E.M."/>
            <person name="Estelle M."/>
            <person name="Feng L."/>
            <person name="Finet C."/>
            <person name="Floyd S.K."/>
            <person name="Frommer W.B."/>
            <person name="Fujita T."/>
            <person name="Gramzow L."/>
            <person name="Gutensohn M."/>
            <person name="Harholt J."/>
            <person name="Hattori M."/>
            <person name="Heyl A."/>
            <person name="Hirai T."/>
            <person name="Hiwatashi Y."/>
            <person name="Ishikawa M."/>
            <person name="Iwata M."/>
            <person name="Karol K.G."/>
            <person name="Koehler B."/>
            <person name="Kolukisaoglu U."/>
            <person name="Kubo M."/>
            <person name="Kurata T."/>
            <person name="Lalonde S."/>
            <person name="Li K."/>
            <person name="Li Y."/>
            <person name="Litt A."/>
            <person name="Lyons E."/>
            <person name="Manning G."/>
            <person name="Maruyama T."/>
            <person name="Michael T.P."/>
            <person name="Mikami K."/>
            <person name="Miyazaki S."/>
            <person name="Morinaga S."/>
            <person name="Murata T."/>
            <person name="Mueller-Roeber B."/>
            <person name="Nelson D.R."/>
            <person name="Obara M."/>
            <person name="Oguri Y."/>
            <person name="Olmstead R.G."/>
            <person name="Onodera N."/>
            <person name="Petersen B.L."/>
            <person name="Pils B."/>
            <person name="Prigge M."/>
            <person name="Rensing S.A."/>
            <person name="Riano-Pachon D.M."/>
            <person name="Roberts A.W."/>
            <person name="Sato Y."/>
            <person name="Scheller H.V."/>
            <person name="Schulz B."/>
            <person name="Schulz C."/>
            <person name="Shakirov E.V."/>
            <person name="Shibagaki N."/>
            <person name="Shinohara N."/>
            <person name="Shippen D.E."/>
            <person name="Soerensen I."/>
            <person name="Sotooka R."/>
            <person name="Sugimoto N."/>
            <person name="Sugita M."/>
            <person name="Sumikawa N."/>
            <person name="Tanurdzic M."/>
            <person name="Theissen G."/>
            <person name="Ulvskov P."/>
            <person name="Wakazuki S."/>
            <person name="Weng J.K."/>
            <person name="Willats W.W."/>
            <person name="Wipf D."/>
            <person name="Wolf P.G."/>
            <person name="Yang L."/>
            <person name="Zimmer A.D."/>
            <person name="Zhu Q."/>
            <person name="Mitros T."/>
            <person name="Hellsten U."/>
            <person name="Loque D."/>
            <person name="Otillar R."/>
            <person name="Salamov A."/>
            <person name="Schmutz J."/>
            <person name="Shapiro H."/>
            <person name="Lindquist E."/>
            <person name="Lucas S."/>
            <person name="Rokhsar D."/>
            <person name="Grigoriev I.V."/>
        </authorList>
    </citation>
    <scope>NUCLEOTIDE SEQUENCE [LARGE SCALE GENOMIC DNA]</scope>
</reference>
<evidence type="ECO:0000256" key="1">
    <source>
        <dbReference type="ARBA" id="ARBA00009670"/>
    </source>
</evidence>
<sequence>DKFSKYSGYISDVSNDETEFKEYDPVQISRAFKNRPLLLMRRLLQISFKVGGWLGIRYFDSLLGRSDALFKKRAAEFREALVELGPAFVKIAQAVSSRPDLIPPAYIAELSLLQDQIAPFSTKAALSIIESELGVPVDVLFSEITPAPVAAASLGQARRFTFYYILFSPRLRPSGDTVAVKVQRPGVKATISLDIYILRILAGYARIVGRFNTDLQAVVDEWASSLFREMDYEAEARNGERFRRLFGDIPDLTIPKMYKELSSQRVLIMEWVEGQKLSEAKDLRLVEIGTYCSLSQILETGFYHADPHPGNLLCTTDGKLAYIDFGMMGEIKQNFRDAIVEASLHLVNREFDALAGDIVNLGFLPPTAPSAEVSRALTGIFENAVSRGVTNLSFGDLSGKLGQTMFKFKFRIPSYFSLARKTTLRMIFIFAFSSLTVLEGIAITIDPNYKVLGRSYPWIARKVLTDDSPTLRSTLYNLLYKDGTFQIDRLESLILEVR</sequence>
<accession>D8R9T3</accession>
<dbReference type="InterPro" id="IPR004147">
    <property type="entry name" value="ABC1_dom"/>
</dbReference>
<dbReference type="CDD" id="cd05121">
    <property type="entry name" value="ABC1_ADCK3-like"/>
    <property type="match status" value="1"/>
</dbReference>
<dbReference type="InterPro" id="IPR011009">
    <property type="entry name" value="Kinase-like_dom_sf"/>
</dbReference>
<dbReference type="STRING" id="88036.D8R9T3"/>
<feature type="domain" description="ABC1 atypical kinase-like" evidence="2">
    <location>
        <begin position="113"/>
        <end position="354"/>
    </location>
</feature>
<protein>
    <recommendedName>
        <fullName evidence="2">ABC1 atypical kinase-like domain-containing protein</fullName>
    </recommendedName>
</protein>
<feature type="non-terminal residue" evidence="3">
    <location>
        <position position="1"/>
    </location>
</feature>
<dbReference type="eggNOG" id="KOG1235">
    <property type="taxonomic scope" value="Eukaryota"/>
</dbReference>
<dbReference type="SUPFAM" id="SSF56112">
    <property type="entry name" value="Protein kinase-like (PK-like)"/>
    <property type="match status" value="1"/>
</dbReference>
<dbReference type="EMBL" id="GL377574">
    <property type="protein sequence ID" value="EFJ31207.1"/>
    <property type="molecule type" value="Genomic_DNA"/>
</dbReference>